<gene>
    <name evidence="1" type="ORF">OXD698_LOCUS53547</name>
</gene>
<dbReference type="Proteomes" id="UP000663844">
    <property type="component" value="Unassembled WGS sequence"/>
</dbReference>
<name>A0A820RJB7_9BILA</name>
<evidence type="ECO:0000313" key="1">
    <source>
        <dbReference type="EMBL" id="CAF4436333.1"/>
    </source>
</evidence>
<proteinExistence type="predicted"/>
<protein>
    <submittedName>
        <fullName evidence="1">Uncharacterized protein</fullName>
    </submittedName>
</protein>
<evidence type="ECO:0000313" key="2">
    <source>
        <dbReference type="Proteomes" id="UP000663844"/>
    </source>
</evidence>
<comment type="caution">
    <text evidence="1">The sequence shown here is derived from an EMBL/GenBank/DDBJ whole genome shotgun (WGS) entry which is preliminary data.</text>
</comment>
<dbReference type="EMBL" id="CAJOAZ010030867">
    <property type="protein sequence ID" value="CAF4436333.1"/>
    <property type="molecule type" value="Genomic_DNA"/>
</dbReference>
<reference evidence="1" key="1">
    <citation type="submission" date="2021-02" db="EMBL/GenBank/DDBJ databases">
        <authorList>
            <person name="Nowell W R."/>
        </authorList>
    </citation>
    <scope>NUCLEOTIDE SEQUENCE</scope>
</reference>
<organism evidence="1 2">
    <name type="scientific">Adineta steineri</name>
    <dbReference type="NCBI Taxonomy" id="433720"/>
    <lineage>
        <taxon>Eukaryota</taxon>
        <taxon>Metazoa</taxon>
        <taxon>Spiralia</taxon>
        <taxon>Gnathifera</taxon>
        <taxon>Rotifera</taxon>
        <taxon>Eurotatoria</taxon>
        <taxon>Bdelloidea</taxon>
        <taxon>Adinetida</taxon>
        <taxon>Adinetidae</taxon>
        <taxon>Adineta</taxon>
    </lineage>
</organism>
<sequence length="133" mass="14780">NQTNKIISLLTSSLNIQLNIGQNSTINTSQTFMSLSTISINSLSNKQIQQIDNAQFNIPSNININITNNSAISIRSIMNTLASFDKSHSNTNLSRLISLSILDQYGNQLSFQTNANETIQLIIPRDQNLLIRD</sequence>
<feature type="non-terminal residue" evidence="1">
    <location>
        <position position="1"/>
    </location>
</feature>
<feature type="non-terminal residue" evidence="1">
    <location>
        <position position="133"/>
    </location>
</feature>
<accession>A0A820RJB7</accession>
<dbReference type="AlphaFoldDB" id="A0A820RJB7"/>